<gene>
    <name evidence="2" type="ORF">COT92_01710</name>
</gene>
<dbReference type="AlphaFoldDB" id="A0A2H0VB59"/>
<dbReference type="GO" id="GO:0003676">
    <property type="term" value="F:nucleic acid binding"/>
    <property type="evidence" value="ECO:0007669"/>
    <property type="project" value="InterPro"/>
</dbReference>
<organism evidence="2 3">
    <name type="scientific">Candidatus Doudnabacteria bacterium CG10_big_fil_rev_8_21_14_0_10_42_18</name>
    <dbReference type="NCBI Taxonomy" id="1974552"/>
    <lineage>
        <taxon>Bacteria</taxon>
        <taxon>Candidatus Doudnaibacteriota</taxon>
    </lineage>
</organism>
<dbReference type="InterPro" id="IPR013520">
    <property type="entry name" value="Ribonucl_H"/>
</dbReference>
<name>A0A2H0VB59_9BACT</name>
<sequence>MIKDNQLYCSLDIETSGFDPLKDEILEVGFVFFEPAKGAFKITKEWTQVFKPSKEVHQSILALTGITQKELDEAPKFSEHHKELQKEISEAIIVGHNIEFDIRFLESFGIKTSGKSIDTLQLSQFLLPTHHSYNLENLMHFFGVAHKEAHRALADSKAALKVLEKLLGVYQGFPTALKKEIKELVSGQKFYWKEFLEISVPIVKQKKLLTSLLDSSQRQIDFKFEADAIYAFPPASEYLPGVLQSLSESKEKFLVTLPKTSQVHAFWKAGLCEPLFKEENLFNLSKFNKFIKKPELSAEEALFALKILVWKTVNWQSETILDLNLSFFGGQFKEAIIGGKTVKANKAQVLCTDHETFISLENKNEYKNRTVVISGLSEFEHQASSNISVKISWGYITYALRSIYNPELFTGDIKLKQEVEEALNATDLFFGLVLALMGNKGETFSYVKINSEASNSLSYGKIQQASENYSKKLATLNKKLKSSVLDNAILSLEAFFKQEDNRVKWLEISERRCVLNNSPIDIRPLVKQIVSPFAKLSAIDDLGAFELFKYYKARLGFEAFKQHSVNIAGKFGQKDLFSFLKPAKAGKIKVKITAGQVKKENLLSASGGSMLPAVLLLPSLAAAREFQAENYKSLDSGLSLLVQNSSGGSNKLLRNFSINPKSLLVATDKFVLKYLKNNYNGVDAVKKLPVKTLVICRLPFEQFTHPYYEALAETHANSFMEFSIPLALNNFHSILKFFWTPSLKTVYIYDSKLSKDYAKAFKNYLEILPNVLLEEI</sequence>
<dbReference type="PANTHER" id="PTHR30231:SF41">
    <property type="entry name" value="DNA POLYMERASE III SUBUNIT EPSILON"/>
    <property type="match status" value="1"/>
</dbReference>
<dbReference type="InterPro" id="IPR012337">
    <property type="entry name" value="RNaseH-like_sf"/>
</dbReference>
<dbReference type="CDD" id="cd06127">
    <property type="entry name" value="DEDDh"/>
    <property type="match status" value="1"/>
</dbReference>
<comment type="caution">
    <text evidence="2">The sequence shown here is derived from an EMBL/GenBank/DDBJ whole genome shotgun (WGS) entry which is preliminary data.</text>
</comment>
<feature type="domain" description="Exonuclease" evidence="1">
    <location>
        <begin position="7"/>
        <end position="172"/>
    </location>
</feature>
<dbReference type="FunFam" id="3.30.420.10:FF:000045">
    <property type="entry name" value="3'-5' exonuclease DinG"/>
    <property type="match status" value="1"/>
</dbReference>
<dbReference type="Gene3D" id="3.30.420.10">
    <property type="entry name" value="Ribonuclease H-like superfamily/Ribonuclease H"/>
    <property type="match status" value="1"/>
</dbReference>
<dbReference type="Proteomes" id="UP000230922">
    <property type="component" value="Unassembled WGS sequence"/>
</dbReference>
<evidence type="ECO:0000313" key="2">
    <source>
        <dbReference type="EMBL" id="PIR96332.1"/>
    </source>
</evidence>
<accession>A0A2H0VB59</accession>
<evidence type="ECO:0000313" key="3">
    <source>
        <dbReference type="Proteomes" id="UP000230922"/>
    </source>
</evidence>
<dbReference type="GO" id="GO:0045004">
    <property type="term" value="P:DNA replication proofreading"/>
    <property type="evidence" value="ECO:0007669"/>
    <property type="project" value="TreeGrafter"/>
</dbReference>
<dbReference type="Pfam" id="PF00929">
    <property type="entry name" value="RNase_T"/>
    <property type="match status" value="1"/>
</dbReference>
<reference evidence="3" key="1">
    <citation type="submission" date="2017-09" db="EMBL/GenBank/DDBJ databases">
        <title>Depth-based differentiation of microbial function through sediment-hosted aquifers and enrichment of novel symbionts in the deep terrestrial subsurface.</title>
        <authorList>
            <person name="Probst A.J."/>
            <person name="Ladd B."/>
            <person name="Jarett J.K."/>
            <person name="Geller-Mcgrath D.E."/>
            <person name="Sieber C.M.K."/>
            <person name="Emerson J.B."/>
            <person name="Anantharaman K."/>
            <person name="Thomas B.C."/>
            <person name="Malmstrom R."/>
            <person name="Stieglmeier M."/>
            <person name="Klingl A."/>
            <person name="Woyke T."/>
            <person name="Ryan C.M."/>
            <person name="Banfield J.F."/>
        </authorList>
    </citation>
    <scope>NUCLEOTIDE SEQUENCE [LARGE SCALE GENOMIC DNA]</scope>
</reference>
<protein>
    <recommendedName>
        <fullName evidence="1">Exonuclease domain-containing protein</fullName>
    </recommendedName>
</protein>
<dbReference type="GO" id="GO:0008408">
    <property type="term" value="F:3'-5' exonuclease activity"/>
    <property type="evidence" value="ECO:0007669"/>
    <property type="project" value="TreeGrafter"/>
</dbReference>
<evidence type="ECO:0000259" key="1">
    <source>
        <dbReference type="SMART" id="SM00479"/>
    </source>
</evidence>
<dbReference type="SUPFAM" id="SSF53098">
    <property type="entry name" value="Ribonuclease H-like"/>
    <property type="match status" value="1"/>
</dbReference>
<dbReference type="EMBL" id="PFAK01000027">
    <property type="protein sequence ID" value="PIR96332.1"/>
    <property type="molecule type" value="Genomic_DNA"/>
</dbReference>
<proteinExistence type="predicted"/>
<dbReference type="SMART" id="SM00479">
    <property type="entry name" value="EXOIII"/>
    <property type="match status" value="1"/>
</dbReference>
<dbReference type="PANTHER" id="PTHR30231">
    <property type="entry name" value="DNA POLYMERASE III SUBUNIT EPSILON"/>
    <property type="match status" value="1"/>
</dbReference>
<dbReference type="GO" id="GO:0005829">
    <property type="term" value="C:cytosol"/>
    <property type="evidence" value="ECO:0007669"/>
    <property type="project" value="TreeGrafter"/>
</dbReference>
<dbReference type="InterPro" id="IPR036397">
    <property type="entry name" value="RNaseH_sf"/>
</dbReference>